<dbReference type="Gene3D" id="3.90.640.10">
    <property type="entry name" value="Actin, Chain A, domain 4"/>
    <property type="match status" value="2"/>
</dbReference>
<comment type="subunit">
    <text evidence="12">Component of the chromatin remodeling Ino80 complex.</text>
</comment>
<dbReference type="FunFam" id="3.90.640.10:FF:000016">
    <property type="entry name" value="ARP5 actin-related protein 5 homolog"/>
    <property type="match status" value="1"/>
</dbReference>
<dbReference type="Gene3D" id="3.30.420.40">
    <property type="match status" value="4"/>
</dbReference>
<feature type="compositionally biased region" description="Polar residues" evidence="14">
    <location>
        <begin position="676"/>
        <end position="691"/>
    </location>
</feature>
<feature type="region of interest" description="Disordered" evidence="14">
    <location>
        <begin position="492"/>
        <end position="512"/>
    </location>
</feature>
<keyword evidence="9" id="KW-0233">DNA recombination</keyword>
<dbReference type="InterPro" id="IPR043129">
    <property type="entry name" value="ATPase_NBD"/>
</dbReference>
<dbReference type="GO" id="GO:0005634">
    <property type="term" value="C:nucleus"/>
    <property type="evidence" value="ECO:0007669"/>
    <property type="project" value="UniProtKB-SubCell"/>
</dbReference>
<dbReference type="SUPFAM" id="SSF53067">
    <property type="entry name" value="Actin-like ATPase domain"/>
    <property type="match status" value="2"/>
</dbReference>
<protein>
    <recommendedName>
        <fullName evidence="4">Actin-related protein 5</fullName>
    </recommendedName>
</protein>
<evidence type="ECO:0000313" key="15">
    <source>
        <dbReference type="EMBL" id="KAK8400300.1"/>
    </source>
</evidence>
<keyword evidence="7 13" id="KW-0175">Coiled coil</keyword>
<evidence type="ECO:0000256" key="12">
    <source>
        <dbReference type="ARBA" id="ARBA00061816"/>
    </source>
</evidence>
<evidence type="ECO:0000256" key="13">
    <source>
        <dbReference type="SAM" id="Coils"/>
    </source>
</evidence>
<gene>
    <name evidence="15" type="ORF">O3P69_003178</name>
</gene>
<dbReference type="AlphaFoldDB" id="A0AAW0UJN5"/>
<dbReference type="Proteomes" id="UP001487740">
    <property type="component" value="Unassembled WGS sequence"/>
</dbReference>
<keyword evidence="16" id="KW-1185">Reference proteome</keyword>
<evidence type="ECO:0000256" key="8">
    <source>
        <dbReference type="ARBA" id="ARBA00023163"/>
    </source>
</evidence>
<comment type="caution">
    <text evidence="15">The sequence shown here is derived from an EMBL/GenBank/DDBJ whole genome shotgun (WGS) entry which is preliminary data.</text>
</comment>
<feature type="region of interest" description="Disordered" evidence="14">
    <location>
        <begin position="676"/>
        <end position="715"/>
    </location>
</feature>
<dbReference type="GO" id="GO:0019219">
    <property type="term" value="P:regulation of nucleobase-containing compound metabolic process"/>
    <property type="evidence" value="ECO:0007669"/>
    <property type="project" value="UniProtKB-ARBA"/>
</dbReference>
<dbReference type="FunFam" id="3.30.420.40:FF:000237">
    <property type="entry name" value="Actin-related protein 5"/>
    <property type="match status" value="1"/>
</dbReference>
<evidence type="ECO:0000256" key="11">
    <source>
        <dbReference type="ARBA" id="ARBA00023242"/>
    </source>
</evidence>
<evidence type="ECO:0000256" key="1">
    <source>
        <dbReference type="ARBA" id="ARBA00003373"/>
    </source>
</evidence>
<proteinExistence type="inferred from homology"/>
<accession>A0AAW0UJN5</accession>
<evidence type="ECO:0000256" key="5">
    <source>
        <dbReference type="ARBA" id="ARBA00022763"/>
    </source>
</evidence>
<feature type="coiled-coil region" evidence="13">
    <location>
        <begin position="307"/>
        <end position="334"/>
    </location>
</feature>
<evidence type="ECO:0000256" key="7">
    <source>
        <dbReference type="ARBA" id="ARBA00023054"/>
    </source>
</evidence>
<keyword evidence="10" id="KW-0234">DNA repair</keyword>
<evidence type="ECO:0000256" key="6">
    <source>
        <dbReference type="ARBA" id="ARBA00023015"/>
    </source>
</evidence>
<dbReference type="GO" id="GO:0060255">
    <property type="term" value="P:regulation of macromolecule metabolic process"/>
    <property type="evidence" value="ECO:0007669"/>
    <property type="project" value="UniProtKB-ARBA"/>
</dbReference>
<evidence type="ECO:0000256" key="10">
    <source>
        <dbReference type="ARBA" id="ARBA00023204"/>
    </source>
</evidence>
<keyword evidence="11" id="KW-0539">Nucleus</keyword>
<dbReference type="GO" id="GO:0006281">
    <property type="term" value="P:DNA repair"/>
    <property type="evidence" value="ECO:0007669"/>
    <property type="project" value="UniProtKB-KW"/>
</dbReference>
<evidence type="ECO:0000313" key="16">
    <source>
        <dbReference type="Proteomes" id="UP001487740"/>
    </source>
</evidence>
<comment type="function">
    <text evidence="1">Proposed core component of the chromatin remodeling INO80 complex which is involved in transcriptional regulation, DNA replication and probably DNA repair.</text>
</comment>
<dbReference type="EMBL" id="JARAKH010000010">
    <property type="protein sequence ID" value="KAK8400300.1"/>
    <property type="molecule type" value="Genomic_DNA"/>
</dbReference>
<name>A0AAW0UJN5_SCYPA</name>
<keyword evidence="8" id="KW-0804">Transcription</keyword>
<organism evidence="15 16">
    <name type="scientific">Scylla paramamosain</name>
    <name type="common">Mud crab</name>
    <dbReference type="NCBI Taxonomy" id="85552"/>
    <lineage>
        <taxon>Eukaryota</taxon>
        <taxon>Metazoa</taxon>
        <taxon>Ecdysozoa</taxon>
        <taxon>Arthropoda</taxon>
        <taxon>Crustacea</taxon>
        <taxon>Multicrustacea</taxon>
        <taxon>Malacostraca</taxon>
        <taxon>Eumalacostraca</taxon>
        <taxon>Eucarida</taxon>
        <taxon>Decapoda</taxon>
        <taxon>Pleocyemata</taxon>
        <taxon>Brachyura</taxon>
        <taxon>Eubrachyura</taxon>
        <taxon>Portunoidea</taxon>
        <taxon>Portunidae</taxon>
        <taxon>Portuninae</taxon>
        <taxon>Scylla</taxon>
    </lineage>
</organism>
<dbReference type="SMART" id="SM00268">
    <property type="entry name" value="ACTIN"/>
    <property type="match status" value="1"/>
</dbReference>
<dbReference type="CDD" id="cd10211">
    <property type="entry name" value="ASKHA_NBD_Arp5"/>
    <property type="match status" value="1"/>
</dbReference>
<keyword evidence="5" id="KW-0227">DNA damage</keyword>
<evidence type="ECO:0000256" key="9">
    <source>
        <dbReference type="ARBA" id="ARBA00023172"/>
    </source>
</evidence>
<reference evidence="15 16" key="1">
    <citation type="submission" date="2023-03" db="EMBL/GenBank/DDBJ databases">
        <title>High-quality genome of Scylla paramamosain provides insights in environmental adaptation.</title>
        <authorList>
            <person name="Zhang L."/>
        </authorList>
    </citation>
    <scope>NUCLEOTIDE SEQUENCE [LARGE SCALE GENOMIC DNA]</scope>
    <source>
        <strain evidence="15">LZ_2023a</strain>
        <tissue evidence="15">Muscle</tissue>
    </source>
</reference>
<keyword evidence="6" id="KW-0805">Transcription regulation</keyword>
<comment type="subcellular location">
    <subcellularLocation>
        <location evidence="2">Nucleus</location>
    </subcellularLocation>
</comment>
<evidence type="ECO:0000256" key="3">
    <source>
        <dbReference type="ARBA" id="ARBA00006021"/>
    </source>
</evidence>
<evidence type="ECO:0000256" key="2">
    <source>
        <dbReference type="ARBA" id="ARBA00004123"/>
    </source>
</evidence>
<comment type="similarity">
    <text evidence="3">Belongs to the actin family. ARP5 subfamily.</text>
</comment>
<dbReference type="FunFam" id="3.30.420.40:FF:000048">
    <property type="entry name" value="ARP5 actin-related protein 5 homolog"/>
    <property type="match status" value="1"/>
</dbReference>
<evidence type="ECO:0000256" key="14">
    <source>
        <dbReference type="SAM" id="MobiDB-lite"/>
    </source>
</evidence>
<sequence>MALGGENVLSSVYSGPIPAWGLYYETVRIFELRDARSVPDPVHPYPESLRNTPLIIDNGSHHCRVGWATDKEPRIIFRNCYAKHRKDRGKKIAAETEILVANDIVNIEAVRFQLKSPHDENVVTHFEAQETMLDYVFSHLGINTPQVDHPVILTEAFCNPNYSRQLMSELLFECYGVPSVSYCVDGLLSYHHNNPSCPDGLLVNIGNCTTHVIPILNGFADSARSRRIRMGGSHLTRFLWRWLQLRFPHHLNAITLSRAEEILHHHMYIAEDYMEEVAHWSVVDHYEQHVRRIQLPFVAAPVSTVSVEQQRERRKEAARRLVELNAKKREEKLVEDEAELTRLVELEEAMEEFTPDEPEYQHALEEAQVTSLADLTKKISLLQHKIVKTRHKMMQAAAAAPEEEEPKPKRVCEDVSPKRKADLEQWVEEVKQQWRDIQARRAARRHKRQEMAKRRTAASQERMRIISQLARREKKDDNFGMRDEDWDVYKAINKEGGGSDSEEENEKLQELESALRQHSPEFLGDSTASKPTSLAENYQIELSTEQIRIGELLFQPYMYGLEQGGITATIQYVLSLFDAPTQERLVANVFLTGGPSSLPGLKPRIERDLLATRPFQSHFSVTMAKDPVLDPWYGAQGCIGNLMDEGLTRADYLEHGGDCIKHHKYGNQFWASLTPVATESAPESTVPSKETTPAPEATLLSSDPAQELSGDGTSN</sequence>
<dbReference type="InterPro" id="IPR004000">
    <property type="entry name" value="Actin"/>
</dbReference>
<evidence type="ECO:0000256" key="4">
    <source>
        <dbReference type="ARBA" id="ARBA00021612"/>
    </source>
</evidence>
<dbReference type="GO" id="GO:0006310">
    <property type="term" value="P:DNA recombination"/>
    <property type="evidence" value="ECO:0007669"/>
    <property type="project" value="UniProtKB-KW"/>
</dbReference>
<dbReference type="PANTHER" id="PTHR11937">
    <property type="entry name" value="ACTIN"/>
    <property type="match status" value="1"/>
</dbReference>
<dbReference type="Pfam" id="PF00022">
    <property type="entry name" value="Actin"/>
    <property type="match status" value="2"/>
</dbReference>